<proteinExistence type="predicted"/>
<evidence type="ECO:0000313" key="3">
    <source>
        <dbReference type="Proteomes" id="UP000368474"/>
    </source>
</evidence>
<keyword evidence="3" id="KW-1185">Reference proteome</keyword>
<sequence>MNNNTQEKQFNFFPKSEGAQLNEAPDFDFFRSRIPAPAKPSMWQRMRHLPYKKMVCLLLSFGAIYIGANTLADSLFSMMNALQGDSQAYALSEIFFYLTLSLQVYLACLFISSLQQIILDWLDLDSCDDD</sequence>
<evidence type="ECO:0000313" key="2">
    <source>
        <dbReference type="EMBL" id="VVD69517.1"/>
    </source>
</evidence>
<reference evidence="2 3" key="1">
    <citation type="submission" date="2019-08" db="EMBL/GenBank/DDBJ databases">
        <authorList>
            <person name="Peeters C."/>
        </authorList>
    </citation>
    <scope>NUCLEOTIDE SEQUENCE [LARGE SCALE GENOMIC DNA]</scope>
    <source>
        <strain evidence="2 3">LMG 31116</strain>
    </source>
</reference>
<evidence type="ECO:0000256" key="1">
    <source>
        <dbReference type="SAM" id="Phobius"/>
    </source>
</evidence>
<dbReference type="Proteomes" id="UP000368474">
    <property type="component" value="Unassembled WGS sequence"/>
</dbReference>
<organism evidence="2 3">
    <name type="scientific">Pandoraea morbifera</name>
    <dbReference type="NCBI Taxonomy" id="2508300"/>
    <lineage>
        <taxon>Bacteria</taxon>
        <taxon>Pseudomonadati</taxon>
        <taxon>Pseudomonadota</taxon>
        <taxon>Betaproteobacteria</taxon>
        <taxon>Burkholderiales</taxon>
        <taxon>Burkholderiaceae</taxon>
        <taxon>Pandoraea</taxon>
    </lineage>
</organism>
<dbReference type="EMBL" id="CABPSD010000001">
    <property type="protein sequence ID" value="VVD69517.1"/>
    <property type="molecule type" value="Genomic_DNA"/>
</dbReference>
<protein>
    <submittedName>
        <fullName evidence="2">Uncharacterized protein</fullName>
    </submittedName>
</protein>
<accession>A0A5E4S1P4</accession>
<feature type="transmembrane region" description="Helical" evidence="1">
    <location>
        <begin position="94"/>
        <end position="114"/>
    </location>
</feature>
<name>A0A5E4S1P4_9BURK</name>
<feature type="transmembrane region" description="Helical" evidence="1">
    <location>
        <begin position="54"/>
        <end position="72"/>
    </location>
</feature>
<gene>
    <name evidence="2" type="ORF">PMO31116_00527</name>
</gene>
<dbReference type="AlphaFoldDB" id="A0A5E4S1P4"/>
<keyword evidence="1" id="KW-1133">Transmembrane helix</keyword>
<dbReference type="RefSeq" id="WP_150565322.1">
    <property type="nucleotide sequence ID" value="NZ_CABPSD010000001.1"/>
</dbReference>
<keyword evidence="1" id="KW-0472">Membrane</keyword>
<keyword evidence="1" id="KW-0812">Transmembrane</keyword>